<name>A0A841G3T4_9ACTN</name>
<keyword evidence="4" id="KW-1185">Reference proteome</keyword>
<feature type="compositionally biased region" description="Pro residues" evidence="1">
    <location>
        <begin position="22"/>
        <end position="31"/>
    </location>
</feature>
<evidence type="ECO:0000256" key="2">
    <source>
        <dbReference type="SAM" id="Phobius"/>
    </source>
</evidence>
<keyword evidence="2" id="KW-0812">Transmembrane</keyword>
<dbReference type="EMBL" id="JACHGT010000021">
    <property type="protein sequence ID" value="MBB6039369.1"/>
    <property type="molecule type" value="Genomic_DNA"/>
</dbReference>
<organism evidence="3 4">
    <name type="scientific">Phytomonospora endophytica</name>
    <dbReference type="NCBI Taxonomy" id="714109"/>
    <lineage>
        <taxon>Bacteria</taxon>
        <taxon>Bacillati</taxon>
        <taxon>Actinomycetota</taxon>
        <taxon>Actinomycetes</taxon>
        <taxon>Micromonosporales</taxon>
        <taxon>Micromonosporaceae</taxon>
        <taxon>Phytomonospora</taxon>
    </lineage>
</organism>
<dbReference type="RefSeq" id="WP_184792459.1">
    <property type="nucleotide sequence ID" value="NZ_BONT01000077.1"/>
</dbReference>
<evidence type="ECO:0000313" key="3">
    <source>
        <dbReference type="EMBL" id="MBB6039369.1"/>
    </source>
</evidence>
<feature type="region of interest" description="Disordered" evidence="1">
    <location>
        <begin position="1"/>
        <end position="36"/>
    </location>
</feature>
<evidence type="ECO:0000256" key="1">
    <source>
        <dbReference type="SAM" id="MobiDB-lite"/>
    </source>
</evidence>
<reference evidence="3 4" key="1">
    <citation type="submission" date="2020-08" db="EMBL/GenBank/DDBJ databases">
        <title>Genomic Encyclopedia of Type Strains, Phase IV (KMG-IV): sequencing the most valuable type-strain genomes for metagenomic binning, comparative biology and taxonomic classification.</title>
        <authorList>
            <person name="Goeker M."/>
        </authorList>
    </citation>
    <scope>NUCLEOTIDE SEQUENCE [LARGE SCALE GENOMIC DNA]</scope>
    <source>
        <strain evidence="3 4">YIM 65646</strain>
    </source>
</reference>
<dbReference type="AlphaFoldDB" id="A0A841G3T4"/>
<sequence length="262" mass="28196">MTDPAQPPQSGLGSRPEHAPEILPPQPPTYAPGPDAVDRAWLGVHVEQESPRPQRGPIVLLAVFGTVILAVVAILGLFLVNGGNPREPGDPLGEDPPVAVPAPPFEERLHADEIYAGDWDFRLGEATGFAEKVESWDHGDCGSAALFSGDADELIELGCQYRIEGAYRSKDGHTLLAEQVLVFGDAAAAEDAAYRLDWTSYAFQPEGTSVDAKMSGGSVDANKEYLIVTSAAIDSDDETIVSDAEELLHYFHADHVAVFHWR</sequence>
<feature type="transmembrane region" description="Helical" evidence="2">
    <location>
        <begin position="58"/>
        <end position="80"/>
    </location>
</feature>
<proteinExistence type="predicted"/>
<accession>A0A841G3T4</accession>
<evidence type="ECO:0000313" key="4">
    <source>
        <dbReference type="Proteomes" id="UP000548476"/>
    </source>
</evidence>
<gene>
    <name evidence="3" type="ORF">HNR73_007263</name>
</gene>
<comment type="caution">
    <text evidence="3">The sequence shown here is derived from an EMBL/GenBank/DDBJ whole genome shotgun (WGS) entry which is preliminary data.</text>
</comment>
<keyword evidence="2" id="KW-1133">Transmembrane helix</keyword>
<dbReference type="Proteomes" id="UP000548476">
    <property type="component" value="Unassembled WGS sequence"/>
</dbReference>
<keyword evidence="2" id="KW-0472">Membrane</keyword>
<protein>
    <submittedName>
        <fullName evidence="3">Uncharacterized protein</fullName>
    </submittedName>
</protein>